<dbReference type="PROSITE" id="PS50865">
    <property type="entry name" value="ZF_MYND_2"/>
    <property type="match status" value="2"/>
</dbReference>
<evidence type="ECO:0000256" key="2">
    <source>
        <dbReference type="ARBA" id="ARBA00022771"/>
    </source>
</evidence>
<feature type="domain" description="MYND-type" evidence="6">
    <location>
        <begin position="220"/>
        <end position="259"/>
    </location>
</feature>
<dbReference type="Gene3D" id="6.10.140.2220">
    <property type="match status" value="2"/>
</dbReference>
<dbReference type="PANTHER" id="PTHR43558">
    <property type="entry name" value="REDUCTASE, PUTATIVE (AFU_ORTHOLOGUE AFUA_3G10540)-RELATED"/>
    <property type="match status" value="1"/>
</dbReference>
<feature type="region of interest" description="Disordered" evidence="5">
    <location>
        <begin position="37"/>
        <end position="85"/>
    </location>
</feature>
<dbReference type="Proteomes" id="UP001165060">
    <property type="component" value="Unassembled WGS sequence"/>
</dbReference>
<reference evidence="7 8" key="1">
    <citation type="journal article" date="2023" name="Commun. Biol.">
        <title>Genome analysis of Parmales, the sister group of diatoms, reveals the evolutionary specialization of diatoms from phago-mixotrophs to photoautotrophs.</title>
        <authorList>
            <person name="Ban H."/>
            <person name="Sato S."/>
            <person name="Yoshikawa S."/>
            <person name="Yamada K."/>
            <person name="Nakamura Y."/>
            <person name="Ichinomiya M."/>
            <person name="Sato N."/>
            <person name="Blanc-Mathieu R."/>
            <person name="Endo H."/>
            <person name="Kuwata A."/>
            <person name="Ogata H."/>
        </authorList>
    </citation>
    <scope>NUCLEOTIDE SEQUENCE [LARGE SCALE GENOMIC DNA]</scope>
</reference>
<dbReference type="PANTHER" id="PTHR43558:SF6">
    <property type="entry name" value="REDUCTASE, PUTATIVE (AFU_ORTHOLOGUE AFUA_3G10540)-RELATED"/>
    <property type="match status" value="1"/>
</dbReference>
<keyword evidence="8" id="KW-1185">Reference proteome</keyword>
<feature type="compositionally biased region" description="Low complexity" evidence="5">
    <location>
        <begin position="44"/>
        <end position="55"/>
    </location>
</feature>
<feature type="domain" description="MYND-type" evidence="6">
    <location>
        <begin position="152"/>
        <end position="192"/>
    </location>
</feature>
<dbReference type="InterPro" id="IPR053354">
    <property type="entry name" value="MGDG_epimerase"/>
</dbReference>
<dbReference type="InterPro" id="IPR002893">
    <property type="entry name" value="Znf_MYND"/>
</dbReference>
<dbReference type="Pfam" id="PF26128">
    <property type="entry name" value="Gad2"/>
    <property type="match status" value="1"/>
</dbReference>
<evidence type="ECO:0000256" key="1">
    <source>
        <dbReference type="ARBA" id="ARBA00022723"/>
    </source>
</evidence>
<dbReference type="Pfam" id="PF01753">
    <property type="entry name" value="zf-MYND"/>
    <property type="match status" value="2"/>
</dbReference>
<name>A0ABQ6MHM3_9STRA</name>
<evidence type="ECO:0000313" key="7">
    <source>
        <dbReference type="EMBL" id="GMI26510.1"/>
    </source>
</evidence>
<accession>A0ABQ6MHM3</accession>
<sequence>MDTVLPLMDRERASEGASKVEHFPECEALGKFDRIIPHAAPQGAGSSPLAPSLQAPLPPVPPASPPTGPLDPAQDPAPDPAPVEPLCPCGVSGPHQCIPDASSALASVLLSELRGSPAPYWQAAGLLACTGGTCAPVKALVKLHRAGRSLVCAGCGSSPLGGAALSRCPCRRVSYCSPGCQDADWPKHKPSCVSPGPRPAKKPAATPPPEPSAPPPELPCVVAGCALPGTLRCSRCGCARYCGRAHQKVDWKAGHKAFCDAMVSSMEGYPDSPTVPSLYAPEAAADLAPLLKPRSMKDEKKLGKAVANSLVLEQVRAEALSHKLPSAVPTQVAFESAFAAFTAGAFSGWDAALWSNVLVAGGSVLACLLPVAPGHEKMKLKAMYGEFNFRGASRNLETPPPFSGEQRTAATFMADSRFPKSDVDVFIYGLTEAEAHAKLSAILASWRRFMKLEGGVGQDVLFVRTTNTVTCDGGSKYRKLQVITRLYKSKESIINSFDIDCCCAGYDGEAVTVNSRALEALETRVNTADLDIRSDTTENRLLKYAERGFAVNVPQLDRRKLDREFMAFEPTECEWSGGYTLEGHDWGRLCDAKGVERLLHVESVACAFGGVVPDGAFPSRRKAVEQTVEELPCRYSLVINASSGGSTRTGAVDLYPGRDRSGNPTWPATTQLAAFDVEGGKFAVKWQLGQMARKPKTWEEWGGSAIYLGGKRPEKDKFDYKKYREKEEKEKQEAIQKGVEEALKKM</sequence>
<dbReference type="EMBL" id="BRYB01001471">
    <property type="protein sequence ID" value="GMI26510.1"/>
    <property type="molecule type" value="Genomic_DNA"/>
</dbReference>
<keyword evidence="1" id="KW-0479">Metal-binding</keyword>
<evidence type="ECO:0000313" key="8">
    <source>
        <dbReference type="Proteomes" id="UP001165060"/>
    </source>
</evidence>
<organism evidence="7 8">
    <name type="scientific">Tetraparma gracilis</name>
    <dbReference type="NCBI Taxonomy" id="2962635"/>
    <lineage>
        <taxon>Eukaryota</taxon>
        <taxon>Sar</taxon>
        <taxon>Stramenopiles</taxon>
        <taxon>Ochrophyta</taxon>
        <taxon>Bolidophyceae</taxon>
        <taxon>Parmales</taxon>
        <taxon>Triparmaceae</taxon>
        <taxon>Tetraparma</taxon>
    </lineage>
</organism>
<protein>
    <recommendedName>
        <fullName evidence="6">MYND-type domain-containing protein</fullName>
    </recommendedName>
</protein>
<dbReference type="SUPFAM" id="SSF144232">
    <property type="entry name" value="HIT/MYND zinc finger-like"/>
    <property type="match status" value="2"/>
</dbReference>
<evidence type="ECO:0000256" key="5">
    <source>
        <dbReference type="SAM" id="MobiDB-lite"/>
    </source>
</evidence>
<evidence type="ECO:0000259" key="6">
    <source>
        <dbReference type="PROSITE" id="PS50865"/>
    </source>
</evidence>
<evidence type="ECO:0000256" key="4">
    <source>
        <dbReference type="PROSITE-ProRule" id="PRU00134"/>
    </source>
</evidence>
<comment type="caution">
    <text evidence="7">The sequence shown here is derived from an EMBL/GenBank/DDBJ whole genome shotgun (WGS) entry which is preliminary data.</text>
</comment>
<evidence type="ECO:0000256" key="3">
    <source>
        <dbReference type="ARBA" id="ARBA00022833"/>
    </source>
</evidence>
<feature type="compositionally biased region" description="Pro residues" evidence="5">
    <location>
        <begin position="56"/>
        <end position="85"/>
    </location>
</feature>
<dbReference type="PROSITE" id="PS01360">
    <property type="entry name" value="ZF_MYND_1"/>
    <property type="match status" value="2"/>
</dbReference>
<proteinExistence type="predicted"/>
<keyword evidence="2 4" id="KW-0863">Zinc-finger</keyword>
<feature type="region of interest" description="Disordered" evidence="5">
    <location>
        <begin position="183"/>
        <end position="213"/>
    </location>
</feature>
<gene>
    <name evidence="7" type="ORF">TeGR_g2898</name>
</gene>
<keyword evidence="3" id="KW-0862">Zinc</keyword>